<evidence type="ECO:0000256" key="9">
    <source>
        <dbReference type="SAM" id="MobiDB-lite"/>
    </source>
</evidence>
<feature type="compositionally biased region" description="Basic residues" evidence="9">
    <location>
        <begin position="59"/>
        <end position="70"/>
    </location>
</feature>
<organism evidence="10 11">
    <name type="scientific">Coniosporium apollinis</name>
    <dbReference type="NCBI Taxonomy" id="61459"/>
    <lineage>
        <taxon>Eukaryota</taxon>
        <taxon>Fungi</taxon>
        <taxon>Dikarya</taxon>
        <taxon>Ascomycota</taxon>
        <taxon>Pezizomycotina</taxon>
        <taxon>Dothideomycetes</taxon>
        <taxon>Dothideomycetes incertae sedis</taxon>
        <taxon>Coniosporium</taxon>
    </lineage>
</organism>
<keyword evidence="8" id="KW-0539">Nucleus</keyword>
<evidence type="ECO:0000256" key="5">
    <source>
        <dbReference type="ARBA" id="ARBA00019827"/>
    </source>
</evidence>
<dbReference type="EMBL" id="JAPDRL010000076">
    <property type="protein sequence ID" value="KAJ9659377.1"/>
    <property type="molecule type" value="Genomic_DNA"/>
</dbReference>
<protein>
    <recommendedName>
        <fullName evidence="4">rRNA-processing protein EFG1</fullName>
    </recommendedName>
    <alternativeName>
        <fullName evidence="5">rRNA-processing protein efg1</fullName>
    </alternativeName>
</protein>
<accession>A0ABQ9NL12</accession>
<feature type="compositionally biased region" description="Basic and acidic residues" evidence="9">
    <location>
        <begin position="326"/>
        <end position="349"/>
    </location>
</feature>
<evidence type="ECO:0000256" key="4">
    <source>
        <dbReference type="ARBA" id="ARBA00018689"/>
    </source>
</evidence>
<evidence type="ECO:0000256" key="2">
    <source>
        <dbReference type="ARBA" id="ARBA00004604"/>
    </source>
</evidence>
<feature type="region of interest" description="Disordered" evidence="9">
    <location>
        <begin position="198"/>
        <end position="241"/>
    </location>
</feature>
<evidence type="ECO:0000313" key="10">
    <source>
        <dbReference type="EMBL" id="KAJ9659377.1"/>
    </source>
</evidence>
<evidence type="ECO:0000256" key="7">
    <source>
        <dbReference type="ARBA" id="ARBA00023054"/>
    </source>
</evidence>
<evidence type="ECO:0000256" key="6">
    <source>
        <dbReference type="ARBA" id="ARBA00022552"/>
    </source>
</evidence>
<evidence type="ECO:0000256" key="3">
    <source>
        <dbReference type="ARBA" id="ARBA00006916"/>
    </source>
</evidence>
<feature type="compositionally biased region" description="Low complexity" evidence="9">
    <location>
        <begin position="28"/>
        <end position="41"/>
    </location>
</feature>
<keyword evidence="11" id="KW-1185">Reference proteome</keyword>
<comment type="function">
    <text evidence="1">Involved in rRNA processing.</text>
</comment>
<dbReference type="Pfam" id="PF10153">
    <property type="entry name" value="Efg1"/>
    <property type="match status" value="1"/>
</dbReference>
<dbReference type="PANTHER" id="PTHR33911">
    <property type="entry name" value="RRNA-PROCESSING PROTEIN EFG1"/>
    <property type="match status" value="1"/>
</dbReference>
<comment type="similarity">
    <text evidence="3">Belongs to the EFG1 family.</text>
</comment>
<keyword evidence="7" id="KW-0175">Coiled coil</keyword>
<feature type="compositionally biased region" description="Basic and acidic residues" evidence="9">
    <location>
        <begin position="286"/>
        <end position="304"/>
    </location>
</feature>
<comment type="caution">
    <text evidence="10">The sequence shown here is derived from an EMBL/GenBank/DDBJ whole genome shotgun (WGS) entry which is preliminary data.</text>
</comment>
<feature type="region of interest" description="Disordered" evidence="9">
    <location>
        <begin position="1"/>
        <end position="70"/>
    </location>
</feature>
<dbReference type="Proteomes" id="UP001172684">
    <property type="component" value="Unassembled WGS sequence"/>
</dbReference>
<keyword evidence="6" id="KW-0698">rRNA processing</keyword>
<gene>
    <name evidence="10" type="ORF">H2201_007402</name>
</gene>
<reference evidence="10" key="1">
    <citation type="submission" date="2022-10" db="EMBL/GenBank/DDBJ databases">
        <title>Culturing micro-colonial fungi from biological soil crusts in the Mojave desert and describing Neophaeococcomyces mojavensis, and introducing the new genera and species Taxawa tesnikishii.</title>
        <authorList>
            <person name="Kurbessoian T."/>
            <person name="Stajich J.E."/>
        </authorList>
    </citation>
    <scope>NUCLEOTIDE SEQUENCE</scope>
    <source>
        <strain evidence="10">TK_1</strain>
    </source>
</reference>
<dbReference type="InterPro" id="IPR050786">
    <property type="entry name" value="EFG1_rRNA-proc"/>
</dbReference>
<proteinExistence type="inferred from homology"/>
<evidence type="ECO:0000313" key="11">
    <source>
        <dbReference type="Proteomes" id="UP001172684"/>
    </source>
</evidence>
<evidence type="ECO:0000256" key="1">
    <source>
        <dbReference type="ARBA" id="ARBA00002773"/>
    </source>
</evidence>
<feature type="region of interest" description="Disordered" evidence="9">
    <location>
        <begin position="262"/>
        <end position="349"/>
    </location>
</feature>
<dbReference type="InterPro" id="IPR019310">
    <property type="entry name" value="Efg1"/>
</dbReference>
<feature type="compositionally biased region" description="Basic and acidic residues" evidence="9">
    <location>
        <begin position="147"/>
        <end position="165"/>
    </location>
</feature>
<evidence type="ECO:0000256" key="8">
    <source>
        <dbReference type="ARBA" id="ARBA00023242"/>
    </source>
</evidence>
<sequence>MASKRKRDADLPSPSANTIHPSRKRLLPASHFASSSISSAPPGKPSKHKKPNPFPSTASRKKKHAIAPLKRRVRDLTRQLSRLEDLPADVRIAKERELQACEWDLRAEEAAVRRREMIGMYHMVRFFERQKATKRLKAARKALANAEKADGHGDEVERPHQDRQTLERAVRDAEVDLNYTLYYPLAEPYVSLWPKAPNRKTKRRMGEAEEAGDEDGVDRAADGQSDARAEAKTNQGPKGDPAMRALVEKAMQEGPAALDALKNDLPLQGTETRPDGAKPKARPLKRAAERSAGKAERVQGRDQGLDDEGKEDGVDTEIKAKRRKEPKLDVRKKTKIRGVEAKNRRERRAAMRRLEEEIAKEEEDSDGGFFESGR</sequence>
<comment type="subcellular location">
    <subcellularLocation>
        <location evidence="2">Nucleus</location>
        <location evidence="2">Nucleolus</location>
    </subcellularLocation>
</comment>
<feature type="region of interest" description="Disordered" evidence="9">
    <location>
        <begin position="145"/>
        <end position="165"/>
    </location>
</feature>
<dbReference type="PANTHER" id="PTHR33911:SF1">
    <property type="entry name" value="RRNA-PROCESSING PROTEIN EFG1"/>
    <property type="match status" value="1"/>
</dbReference>
<feature type="compositionally biased region" description="Basic and acidic residues" evidence="9">
    <location>
        <begin position="217"/>
        <end position="231"/>
    </location>
</feature>
<feature type="region of interest" description="Disordered" evidence="9">
    <location>
        <begin position="355"/>
        <end position="374"/>
    </location>
</feature>
<name>A0ABQ9NL12_9PEZI</name>